<keyword evidence="1 2" id="KW-0238">DNA-binding</keyword>
<sequence length="233" mass="26766">MRGKNSDLQNQRIRQYFLDAGKEVIEKKGITDFSTRTVAQLAGYTSATTYNYFRDAKQLLSLSLVHAVAPYFKSVQQTLRADEPSHLTWLKVWRKYAAISFKEPEIYQYVFFSEHTHEVLQETSTYYTIFNDDALVSDPNADKIFADTIEARDAIWKGLLADAKVVASEEDLDHLMIFVHALVTGMGQQIIAEDSIKYQDQLNLFMNYLIDYLLAHTSIKESKEELLKLAMAD</sequence>
<dbReference type="EMBL" id="BMAY01000001">
    <property type="protein sequence ID" value="GFZ26339.1"/>
    <property type="molecule type" value="Genomic_DNA"/>
</dbReference>
<dbReference type="SUPFAM" id="SSF46689">
    <property type="entry name" value="Homeodomain-like"/>
    <property type="match status" value="1"/>
</dbReference>
<reference evidence="4" key="1">
    <citation type="submission" date="2020-08" db="EMBL/GenBank/DDBJ databases">
        <title>Taxonomic study for Lactobacillus species isolated from hardwood bark.</title>
        <authorList>
            <person name="Tohno M."/>
            <person name="Tanizawa Y."/>
        </authorList>
    </citation>
    <scope>NUCLEOTIDE SEQUENCE</scope>
    <source>
        <strain evidence="4">B40</strain>
    </source>
</reference>
<proteinExistence type="predicted"/>
<evidence type="ECO:0000256" key="1">
    <source>
        <dbReference type="ARBA" id="ARBA00023125"/>
    </source>
</evidence>
<evidence type="ECO:0000313" key="4">
    <source>
        <dbReference type="EMBL" id="GFZ26339.1"/>
    </source>
</evidence>
<dbReference type="InterPro" id="IPR001647">
    <property type="entry name" value="HTH_TetR"/>
</dbReference>
<comment type="caution">
    <text evidence="4">The sequence shown here is derived from an EMBL/GenBank/DDBJ whole genome shotgun (WGS) entry which is preliminary data.</text>
</comment>
<dbReference type="GO" id="GO:0003677">
    <property type="term" value="F:DNA binding"/>
    <property type="evidence" value="ECO:0007669"/>
    <property type="project" value="UniProtKB-UniRule"/>
</dbReference>
<dbReference type="RefSeq" id="WP_212780043.1">
    <property type="nucleotide sequence ID" value="NZ_BMAY01000001.1"/>
</dbReference>
<evidence type="ECO:0000259" key="3">
    <source>
        <dbReference type="PROSITE" id="PS50977"/>
    </source>
</evidence>
<protein>
    <recommendedName>
        <fullName evidence="3">HTH tetR-type domain-containing protein</fullName>
    </recommendedName>
</protein>
<evidence type="ECO:0000256" key="2">
    <source>
        <dbReference type="PROSITE-ProRule" id="PRU00335"/>
    </source>
</evidence>
<dbReference type="InterPro" id="IPR009057">
    <property type="entry name" value="Homeodomain-like_sf"/>
</dbReference>
<dbReference type="PROSITE" id="PS50977">
    <property type="entry name" value="HTH_TETR_2"/>
    <property type="match status" value="1"/>
</dbReference>
<dbReference type="Pfam" id="PF00440">
    <property type="entry name" value="TetR_N"/>
    <property type="match status" value="1"/>
</dbReference>
<organism evidence="4 5">
    <name type="scientific">Lactobacillus corticis</name>
    <dbReference type="NCBI Taxonomy" id="2201249"/>
    <lineage>
        <taxon>Bacteria</taxon>
        <taxon>Bacillati</taxon>
        <taxon>Bacillota</taxon>
        <taxon>Bacilli</taxon>
        <taxon>Lactobacillales</taxon>
        <taxon>Lactobacillaceae</taxon>
        <taxon>Lactobacillus</taxon>
    </lineage>
</organism>
<accession>A0A916VIU1</accession>
<feature type="DNA-binding region" description="H-T-H motif" evidence="2">
    <location>
        <begin position="34"/>
        <end position="53"/>
    </location>
</feature>
<evidence type="ECO:0000313" key="5">
    <source>
        <dbReference type="Proteomes" id="UP000677218"/>
    </source>
</evidence>
<feature type="domain" description="HTH tetR-type" evidence="3">
    <location>
        <begin position="11"/>
        <end position="71"/>
    </location>
</feature>
<keyword evidence="5" id="KW-1185">Reference proteome</keyword>
<gene>
    <name evidence="4" type="ORF">LCB40_02190</name>
</gene>
<dbReference type="Proteomes" id="UP000677218">
    <property type="component" value="Unassembled WGS sequence"/>
</dbReference>
<name>A0A916VIU1_9LACO</name>
<dbReference type="AlphaFoldDB" id="A0A916VIU1"/>
<dbReference type="Gene3D" id="1.10.357.10">
    <property type="entry name" value="Tetracycline Repressor, domain 2"/>
    <property type="match status" value="1"/>
</dbReference>